<dbReference type="OrthoDB" id="6478519at2759"/>
<evidence type="ECO:0000313" key="3">
    <source>
        <dbReference type="EMBL" id="CAD7663374.1"/>
    </source>
</evidence>
<keyword evidence="1" id="KW-1133">Transmembrane helix</keyword>
<name>A0A7R9MFG7_9ACAR</name>
<evidence type="ECO:0000313" key="4">
    <source>
        <dbReference type="Proteomes" id="UP000728032"/>
    </source>
</evidence>
<organism evidence="2">
    <name type="scientific">Oppiella nova</name>
    <dbReference type="NCBI Taxonomy" id="334625"/>
    <lineage>
        <taxon>Eukaryota</taxon>
        <taxon>Metazoa</taxon>
        <taxon>Ecdysozoa</taxon>
        <taxon>Arthropoda</taxon>
        <taxon>Chelicerata</taxon>
        <taxon>Arachnida</taxon>
        <taxon>Acari</taxon>
        <taxon>Acariformes</taxon>
        <taxon>Sarcoptiformes</taxon>
        <taxon>Oribatida</taxon>
        <taxon>Brachypylina</taxon>
        <taxon>Oppioidea</taxon>
        <taxon>Oppiidae</taxon>
        <taxon>Oppiella</taxon>
    </lineage>
</organism>
<accession>A0A7R9MFG7</accession>
<dbReference type="AlphaFoldDB" id="A0A7R9MFG7"/>
<keyword evidence="1" id="KW-0812">Transmembrane</keyword>
<reference evidence="2" key="1">
    <citation type="submission" date="2020-11" db="EMBL/GenBank/DDBJ databases">
        <authorList>
            <person name="Tran Van P."/>
        </authorList>
    </citation>
    <scope>NUCLEOTIDE SEQUENCE</scope>
</reference>
<keyword evidence="4" id="KW-1185">Reference proteome</keyword>
<gene>
    <name evidence="2" type="ORF">ONB1V03_LOCUS15856</name>
    <name evidence="3" type="ORF">ONB1V03_LOCUS19933</name>
</gene>
<proteinExistence type="predicted"/>
<feature type="non-terminal residue" evidence="2">
    <location>
        <position position="1"/>
    </location>
</feature>
<evidence type="ECO:0000313" key="2">
    <source>
        <dbReference type="EMBL" id="CAD7659260.1"/>
    </source>
</evidence>
<keyword evidence="1" id="KW-0472">Membrane</keyword>
<dbReference type="EMBL" id="CAJPVJ010032213">
    <property type="protein sequence ID" value="CAG2180511.1"/>
    <property type="molecule type" value="Genomic_DNA"/>
</dbReference>
<evidence type="ECO:0000256" key="1">
    <source>
        <dbReference type="SAM" id="Phobius"/>
    </source>
</evidence>
<dbReference type="Proteomes" id="UP000728032">
    <property type="component" value="Unassembled WGS sequence"/>
</dbReference>
<protein>
    <submittedName>
        <fullName evidence="2">Uncharacterized protein</fullName>
    </submittedName>
</protein>
<dbReference type="EMBL" id="CAJPVJ010016938">
    <property type="protein sequence ID" value="CAG2176422.1"/>
    <property type="molecule type" value="Genomic_DNA"/>
</dbReference>
<sequence>MLTFTILERIRFYEVLAMNSFQTHLSPLEPIFMFASNLADPSNGYILYFVFGLLFISHSAGFKILWTSVLSEWLNLML</sequence>
<dbReference type="EMBL" id="OC931763">
    <property type="protein sequence ID" value="CAD7659260.1"/>
    <property type="molecule type" value="Genomic_DNA"/>
</dbReference>
<dbReference type="EMBL" id="OC947038">
    <property type="protein sequence ID" value="CAD7663374.1"/>
    <property type="molecule type" value="Genomic_DNA"/>
</dbReference>
<feature type="transmembrane region" description="Helical" evidence="1">
    <location>
        <begin position="45"/>
        <end position="66"/>
    </location>
</feature>